<evidence type="ECO:0000313" key="2">
    <source>
        <dbReference type="Proteomes" id="UP000475079"/>
    </source>
</evidence>
<evidence type="ECO:0000313" key="1">
    <source>
        <dbReference type="EMBL" id="MPQ54187.1"/>
    </source>
</evidence>
<sequence>MKGTENTWMRKTGITVKVITVACLIQASISGIAFADSRWTVEVAHEKSLTHGFLSNCACNLMEQKQTQVN</sequence>
<dbReference type="EMBL" id="WHIY01000025">
    <property type="protein sequence ID" value="MPQ54187.1"/>
    <property type="molecule type" value="Genomic_DNA"/>
</dbReference>
<reference evidence="1 2" key="1">
    <citation type="submission" date="2019-10" db="EMBL/GenBank/DDBJ databases">
        <title>Characterization of a new Citrobacter species.</title>
        <authorList>
            <person name="Goncalves Ribeiro T."/>
            <person name="Izdebski R."/>
            <person name="Urbanowicz P."/>
            <person name="Carmeli Y."/>
            <person name="Gniadkowski M."/>
            <person name="Peixe L."/>
        </authorList>
    </citation>
    <scope>NUCLEOTIDE SEQUENCE [LARGE SCALE GENOMIC DNA]</scope>
    <source>
        <strain evidence="1 2">NMI7905_11</strain>
    </source>
</reference>
<comment type="caution">
    <text evidence="1">The sequence shown here is derived from an EMBL/GenBank/DDBJ whole genome shotgun (WGS) entry which is preliminary data.</text>
</comment>
<dbReference type="Proteomes" id="UP000475079">
    <property type="component" value="Unassembled WGS sequence"/>
</dbReference>
<dbReference type="RefSeq" id="WP_152400163.1">
    <property type="nucleotide sequence ID" value="NZ_WHIY01000025.1"/>
</dbReference>
<proteinExistence type="predicted"/>
<protein>
    <submittedName>
        <fullName evidence="1">Uncharacterized protein</fullName>
    </submittedName>
</protein>
<gene>
    <name evidence="1" type="ORF">GBB84_25200</name>
</gene>
<organism evidence="1 2">
    <name type="scientific">Citrobacter telavivensis</name>
    <dbReference type="NCBI Taxonomy" id="2653932"/>
    <lineage>
        <taxon>Bacteria</taxon>
        <taxon>Pseudomonadati</taxon>
        <taxon>Pseudomonadota</taxon>
        <taxon>Gammaproteobacteria</taxon>
        <taxon>Enterobacterales</taxon>
        <taxon>Enterobacteriaceae</taxon>
        <taxon>Citrobacter</taxon>
    </lineage>
</organism>
<dbReference type="AlphaFoldDB" id="A0A6L5EFA5"/>
<accession>A0A6L5EFA5</accession>
<name>A0A6L5EFA5_9ENTR</name>
<keyword evidence="2" id="KW-1185">Reference proteome</keyword>